<feature type="chain" id="PRO_5015163957" description="Inhibitor I9 domain-containing protein" evidence="3">
    <location>
        <begin position="28"/>
        <end position="123"/>
    </location>
</feature>
<evidence type="ECO:0008006" key="6">
    <source>
        <dbReference type="Google" id="ProtNLM"/>
    </source>
</evidence>
<dbReference type="InterPro" id="IPR045051">
    <property type="entry name" value="SBT"/>
</dbReference>
<dbReference type="AlphaFoldDB" id="A0A2P5VPH7"/>
<gene>
    <name evidence="4" type="ORF">GOBAR_AA39966</name>
</gene>
<protein>
    <recommendedName>
        <fullName evidence="6">Inhibitor I9 domain-containing protein</fullName>
    </recommendedName>
</protein>
<evidence type="ECO:0000313" key="4">
    <source>
        <dbReference type="EMBL" id="PPR80744.1"/>
    </source>
</evidence>
<dbReference type="SUPFAM" id="SSF52743">
    <property type="entry name" value="Subtilisin-like"/>
    <property type="match status" value="1"/>
</dbReference>
<dbReference type="OrthoDB" id="2014869at2759"/>
<evidence type="ECO:0000313" key="5">
    <source>
        <dbReference type="Proteomes" id="UP000239757"/>
    </source>
</evidence>
<dbReference type="EMBL" id="KZ671678">
    <property type="protein sequence ID" value="PPR80744.1"/>
    <property type="molecule type" value="Genomic_DNA"/>
</dbReference>
<organism evidence="4 5">
    <name type="scientific">Gossypium barbadense</name>
    <name type="common">Sea Island cotton</name>
    <name type="synonym">Hibiscus barbadensis</name>
    <dbReference type="NCBI Taxonomy" id="3634"/>
    <lineage>
        <taxon>Eukaryota</taxon>
        <taxon>Viridiplantae</taxon>
        <taxon>Streptophyta</taxon>
        <taxon>Embryophyta</taxon>
        <taxon>Tracheophyta</taxon>
        <taxon>Spermatophyta</taxon>
        <taxon>Magnoliopsida</taxon>
        <taxon>eudicotyledons</taxon>
        <taxon>Gunneridae</taxon>
        <taxon>Pentapetalae</taxon>
        <taxon>rosids</taxon>
        <taxon>malvids</taxon>
        <taxon>Malvales</taxon>
        <taxon>Malvaceae</taxon>
        <taxon>Malvoideae</taxon>
        <taxon>Gossypium</taxon>
    </lineage>
</organism>
<dbReference type="Proteomes" id="UP000239757">
    <property type="component" value="Unassembled WGS sequence"/>
</dbReference>
<evidence type="ECO:0000256" key="3">
    <source>
        <dbReference type="SAM" id="SignalP"/>
    </source>
</evidence>
<keyword evidence="2 3" id="KW-0732">Signal</keyword>
<proteinExistence type="inferred from homology"/>
<evidence type="ECO:0000256" key="2">
    <source>
        <dbReference type="ARBA" id="ARBA00022729"/>
    </source>
</evidence>
<accession>A0A2P5VPH7</accession>
<dbReference type="GO" id="GO:0006508">
    <property type="term" value="P:proteolysis"/>
    <property type="evidence" value="ECO:0007669"/>
    <property type="project" value="InterPro"/>
</dbReference>
<evidence type="ECO:0000256" key="1">
    <source>
        <dbReference type="ARBA" id="ARBA00011073"/>
    </source>
</evidence>
<dbReference type="GO" id="GO:0004252">
    <property type="term" value="F:serine-type endopeptidase activity"/>
    <property type="evidence" value="ECO:0007669"/>
    <property type="project" value="InterPro"/>
</dbReference>
<feature type="signal peptide" evidence="3">
    <location>
        <begin position="1"/>
        <end position="27"/>
    </location>
</feature>
<sequence>MATDHTELLCFWLSFSISFIFIKLAQADNYIVQMDLSAMPKVGRAGFSACLTPAELEALKSTPGYVSSIKDRSVKVDTTHSFKFLGLNSNTGAWPVSNFGKDIIIGVIDTGSGLKTKALIKME</sequence>
<name>A0A2P5VPH7_GOSBA</name>
<reference evidence="4 5" key="1">
    <citation type="submission" date="2015-01" db="EMBL/GenBank/DDBJ databases">
        <title>Genome of allotetraploid Gossypium barbadense reveals genomic plasticity and fiber elongation in cotton evolution.</title>
        <authorList>
            <person name="Chen X."/>
            <person name="Liu X."/>
            <person name="Zhao B."/>
            <person name="Zheng H."/>
            <person name="Hu Y."/>
            <person name="Lu G."/>
            <person name="Yang C."/>
            <person name="Chen J."/>
            <person name="Shan C."/>
            <person name="Zhang L."/>
            <person name="Zhou Y."/>
            <person name="Wang L."/>
            <person name="Guo W."/>
            <person name="Bai Y."/>
            <person name="Ruan J."/>
            <person name="Shangguan X."/>
            <person name="Mao Y."/>
            <person name="Jiang J."/>
            <person name="Zhu Y."/>
            <person name="Lei J."/>
            <person name="Kang H."/>
            <person name="Chen S."/>
            <person name="He X."/>
            <person name="Wang R."/>
            <person name="Wang Y."/>
            <person name="Chen J."/>
            <person name="Wang L."/>
            <person name="Yu S."/>
            <person name="Wang B."/>
            <person name="Wei J."/>
            <person name="Song S."/>
            <person name="Lu X."/>
            <person name="Gao Z."/>
            <person name="Gu W."/>
            <person name="Deng X."/>
            <person name="Ma D."/>
            <person name="Wang S."/>
            <person name="Liang W."/>
            <person name="Fang L."/>
            <person name="Cai C."/>
            <person name="Zhu X."/>
            <person name="Zhou B."/>
            <person name="Zhang Y."/>
            <person name="Chen Z."/>
            <person name="Xu S."/>
            <person name="Zhu R."/>
            <person name="Wang S."/>
            <person name="Zhang T."/>
            <person name="Zhao G."/>
        </authorList>
    </citation>
    <scope>NUCLEOTIDE SEQUENCE [LARGE SCALE GENOMIC DNA]</scope>
    <source>
        <strain evidence="5">cv. Xinhai21</strain>
        <tissue evidence="4">Leaf</tissue>
    </source>
</reference>
<dbReference type="InterPro" id="IPR036852">
    <property type="entry name" value="Peptidase_S8/S53_dom_sf"/>
</dbReference>
<dbReference type="PANTHER" id="PTHR10795">
    <property type="entry name" value="PROPROTEIN CONVERTASE SUBTILISIN/KEXIN"/>
    <property type="match status" value="1"/>
</dbReference>
<comment type="similarity">
    <text evidence="1">Belongs to the peptidase S8 family.</text>
</comment>